<name>A0ABT0QXV2_9MICO</name>
<proteinExistence type="predicted"/>
<dbReference type="Proteomes" id="UP001203761">
    <property type="component" value="Unassembled WGS sequence"/>
</dbReference>
<comment type="caution">
    <text evidence="1">The sequence shown here is derived from an EMBL/GenBank/DDBJ whole genome shotgun (WGS) entry which is preliminary data.</text>
</comment>
<reference evidence="1" key="1">
    <citation type="submission" date="2022-02" db="EMBL/GenBank/DDBJ databases">
        <authorList>
            <person name="Lee M."/>
            <person name="Kim S.-J."/>
            <person name="Jung M.-Y."/>
        </authorList>
    </citation>
    <scope>NUCLEOTIDE SEQUENCE</scope>
    <source>
        <strain evidence="1">JHP9</strain>
    </source>
</reference>
<organism evidence="1 2">
    <name type="scientific">Brachybacterium equifaecis</name>
    <dbReference type="NCBI Taxonomy" id="2910770"/>
    <lineage>
        <taxon>Bacteria</taxon>
        <taxon>Bacillati</taxon>
        <taxon>Actinomycetota</taxon>
        <taxon>Actinomycetes</taxon>
        <taxon>Micrococcales</taxon>
        <taxon>Dermabacteraceae</taxon>
        <taxon>Brachybacterium</taxon>
    </lineage>
</organism>
<keyword evidence="2" id="KW-1185">Reference proteome</keyword>
<accession>A0ABT0QXV2</accession>
<protein>
    <submittedName>
        <fullName evidence="1">Uncharacterized protein</fullName>
    </submittedName>
</protein>
<gene>
    <name evidence="1" type="ORF">Bequi_00290</name>
</gene>
<dbReference type="EMBL" id="JAKNCJ010000001">
    <property type="protein sequence ID" value="MCL6421834.1"/>
    <property type="molecule type" value="Genomic_DNA"/>
</dbReference>
<evidence type="ECO:0000313" key="1">
    <source>
        <dbReference type="EMBL" id="MCL6421834.1"/>
    </source>
</evidence>
<sequence length="252" mass="27163">MPLDSYLEVAQSAVPREAWLVSMSSCMTGAGFPGPEVPVGFAAPVDPTRNIVGYKLFDREIAEKYGYHDASMLPEFAYVDPGDSFGVLIQQFGEPAQAAFDSCSAEFDGLLASDASSDDKSSMWLSVEAAHQVESSGALADVRGAWRKCMEPQGVPGLSDGPEDFPLIAMTESGLDLSGDGVARSAPTPREIELAIADAECRDSSGYSQKRYDLEWEAESKLLDANRAHLEEERAKNQAKIDEATAVLAEER</sequence>
<evidence type="ECO:0000313" key="2">
    <source>
        <dbReference type="Proteomes" id="UP001203761"/>
    </source>
</evidence>